<evidence type="ECO:0000313" key="4">
    <source>
        <dbReference type="RefSeq" id="XP_006819026.1"/>
    </source>
</evidence>
<dbReference type="GeneID" id="100366614"/>
<keyword evidence="1" id="KW-0053">Apoptosis</keyword>
<protein>
    <submittedName>
        <fullName evidence="4">Uncharacterized protein LOC100366614</fullName>
    </submittedName>
</protein>
<dbReference type="Gene3D" id="1.10.533.10">
    <property type="entry name" value="Death Domain, Fas"/>
    <property type="match status" value="1"/>
</dbReference>
<reference evidence="4" key="1">
    <citation type="submission" date="2025-08" db="UniProtKB">
        <authorList>
            <consortium name="RefSeq"/>
        </authorList>
    </citation>
    <scope>IDENTIFICATION</scope>
    <source>
        <tissue evidence="4">Testes</tissue>
    </source>
</reference>
<dbReference type="Proteomes" id="UP000694865">
    <property type="component" value="Unplaced"/>
</dbReference>
<dbReference type="Pfam" id="PF01335">
    <property type="entry name" value="DED"/>
    <property type="match status" value="1"/>
</dbReference>
<proteinExistence type="predicted"/>
<evidence type="ECO:0000256" key="1">
    <source>
        <dbReference type="ARBA" id="ARBA00022703"/>
    </source>
</evidence>
<dbReference type="PROSITE" id="PS50168">
    <property type="entry name" value="DED"/>
    <property type="match status" value="1"/>
</dbReference>
<name>A0ABM0MG85_SACKO</name>
<dbReference type="RefSeq" id="XP_006819026.1">
    <property type="nucleotide sequence ID" value="XM_006818963.1"/>
</dbReference>
<evidence type="ECO:0000313" key="3">
    <source>
        <dbReference type="Proteomes" id="UP000694865"/>
    </source>
</evidence>
<organism evidence="3 4">
    <name type="scientific">Saccoglossus kowalevskii</name>
    <name type="common">Acorn worm</name>
    <dbReference type="NCBI Taxonomy" id="10224"/>
    <lineage>
        <taxon>Eukaryota</taxon>
        <taxon>Metazoa</taxon>
        <taxon>Hemichordata</taxon>
        <taxon>Enteropneusta</taxon>
        <taxon>Harrimaniidae</taxon>
        <taxon>Saccoglossus</taxon>
    </lineage>
</organism>
<dbReference type="SMART" id="SM00031">
    <property type="entry name" value="DED"/>
    <property type="match status" value="1"/>
</dbReference>
<accession>A0ABM0MG85</accession>
<dbReference type="SUPFAM" id="SSF47986">
    <property type="entry name" value="DEATH domain"/>
    <property type="match status" value="1"/>
</dbReference>
<keyword evidence="3" id="KW-1185">Reference proteome</keyword>
<gene>
    <name evidence="4" type="primary">LOC100366614</name>
</gene>
<dbReference type="PANTHER" id="PTHR48169">
    <property type="entry name" value="DED DOMAIN-CONTAINING PROTEIN"/>
    <property type="match status" value="1"/>
</dbReference>
<dbReference type="InterPro" id="IPR001875">
    <property type="entry name" value="DED_dom"/>
</dbReference>
<dbReference type="PANTHER" id="PTHR48169:SF7">
    <property type="entry name" value="CASPASE 10"/>
    <property type="match status" value="1"/>
</dbReference>
<feature type="domain" description="DED" evidence="2">
    <location>
        <begin position="22"/>
        <end position="106"/>
    </location>
</feature>
<dbReference type="InterPro" id="IPR011029">
    <property type="entry name" value="DEATH-like_dom_sf"/>
</dbReference>
<evidence type="ECO:0000259" key="2">
    <source>
        <dbReference type="PROSITE" id="PS50168"/>
    </source>
</evidence>
<sequence>MSAEGIVTSSPMMSLPNPFPTPYRILLHSISQELQKDHVDQLRLLFKSEEDQGMGFTIEDVDSIRTGTQLILRMEDRGILSRGNLHALKRGLHLINRKDLVDKVDTYLSIDCDQDGGG</sequence>